<keyword evidence="2" id="KW-1185">Reference proteome</keyword>
<accession>A0A345DDG5</accession>
<dbReference type="KEGG" id="hyf:DTO96_102157"/>
<reference evidence="2" key="1">
    <citation type="submission" date="2018-07" db="EMBL/GenBank/DDBJ databases">
        <authorList>
            <person name="Kim H."/>
        </authorList>
    </citation>
    <scope>NUCLEOTIDE SEQUENCE [LARGE SCALE GENOMIC DNA]</scope>
    <source>
        <strain evidence="2">F02</strain>
    </source>
</reference>
<dbReference type="EMBL" id="CP031124">
    <property type="protein sequence ID" value="AXF86403.1"/>
    <property type="molecule type" value="Genomic_DNA"/>
</dbReference>
<gene>
    <name evidence="1" type="ORF">DTO96_102157</name>
</gene>
<dbReference type="InterPro" id="IPR009752">
    <property type="entry name" value="Phage_Mu_GpJ"/>
</dbReference>
<proteinExistence type="predicted"/>
<name>A0A345DDG5_9BURK</name>
<evidence type="ECO:0000313" key="2">
    <source>
        <dbReference type="Proteomes" id="UP000252182"/>
    </source>
</evidence>
<evidence type="ECO:0000313" key="1">
    <source>
        <dbReference type="EMBL" id="AXF86403.1"/>
    </source>
</evidence>
<organism evidence="1 2">
    <name type="scientific">Ephemeroptericola cinctiostellae</name>
    <dbReference type="NCBI Taxonomy" id="2268024"/>
    <lineage>
        <taxon>Bacteria</taxon>
        <taxon>Pseudomonadati</taxon>
        <taxon>Pseudomonadota</taxon>
        <taxon>Betaproteobacteria</taxon>
        <taxon>Burkholderiales</taxon>
        <taxon>Burkholderiaceae</taxon>
        <taxon>Ephemeroptericola</taxon>
    </lineage>
</organism>
<dbReference type="Proteomes" id="UP000252182">
    <property type="component" value="Chromosome"/>
</dbReference>
<dbReference type="AlphaFoldDB" id="A0A345DDG5"/>
<protein>
    <submittedName>
        <fullName evidence="1">Uncharacterized protein</fullName>
    </submittedName>
</protein>
<dbReference type="Pfam" id="PF07030">
    <property type="entry name" value="Phage_Mu_Gp36"/>
    <property type="match status" value="1"/>
</dbReference>
<sequence length="157" mass="17151">MLLQDEQHTLEQTWLVALVSGDGDALADLALDGTQLAVTDSALARLNCALRETKNLMDGYLRSAGVSLPLSDEQIAQTPLKTCNASLARCWLRDDDENATDLGSNNCKSWRAWLRDIAAKKVSLFANDVASTVATTVGEVRHGRGRTGFDDQWRGYP</sequence>